<accession>A0AAN9JMN9</accession>
<proteinExistence type="predicted"/>
<comment type="caution">
    <text evidence="2">The sequence shown here is derived from an EMBL/GenBank/DDBJ whole genome shotgun (WGS) entry which is preliminary data.</text>
</comment>
<protein>
    <submittedName>
        <fullName evidence="2">Uncharacterized protein</fullName>
    </submittedName>
</protein>
<keyword evidence="3" id="KW-1185">Reference proteome</keyword>
<organism evidence="2 3">
    <name type="scientific">Clitoria ternatea</name>
    <name type="common">Butterfly pea</name>
    <dbReference type="NCBI Taxonomy" id="43366"/>
    <lineage>
        <taxon>Eukaryota</taxon>
        <taxon>Viridiplantae</taxon>
        <taxon>Streptophyta</taxon>
        <taxon>Embryophyta</taxon>
        <taxon>Tracheophyta</taxon>
        <taxon>Spermatophyta</taxon>
        <taxon>Magnoliopsida</taxon>
        <taxon>eudicotyledons</taxon>
        <taxon>Gunneridae</taxon>
        <taxon>Pentapetalae</taxon>
        <taxon>rosids</taxon>
        <taxon>fabids</taxon>
        <taxon>Fabales</taxon>
        <taxon>Fabaceae</taxon>
        <taxon>Papilionoideae</taxon>
        <taxon>50 kb inversion clade</taxon>
        <taxon>NPAAA clade</taxon>
        <taxon>indigoferoid/millettioid clade</taxon>
        <taxon>Phaseoleae</taxon>
        <taxon>Clitoria</taxon>
    </lineage>
</organism>
<dbReference type="Proteomes" id="UP001359559">
    <property type="component" value="Unassembled WGS sequence"/>
</dbReference>
<gene>
    <name evidence="2" type="ORF">RJT34_11430</name>
</gene>
<evidence type="ECO:0000313" key="2">
    <source>
        <dbReference type="EMBL" id="KAK7300583.1"/>
    </source>
</evidence>
<dbReference type="AlphaFoldDB" id="A0AAN9JMN9"/>
<sequence>MRNERQSLHAEAINAPKSNTDQSNYRTYSNLLHLPASATQSLYKREVLQIGGRRDHHKYFIPEFMKKHAPKSSKLGGGGVAFSSHMHLPTRGISMSKPLPLFPLRNPEPPKPKPSVFDTTTTMPMKWVAGWMRMRITLDSAIKNLSNMD</sequence>
<evidence type="ECO:0000256" key="1">
    <source>
        <dbReference type="SAM" id="MobiDB-lite"/>
    </source>
</evidence>
<reference evidence="2 3" key="1">
    <citation type="submission" date="2024-01" db="EMBL/GenBank/DDBJ databases">
        <title>The genomes of 5 underutilized Papilionoideae crops provide insights into root nodulation and disease resistance.</title>
        <authorList>
            <person name="Yuan L."/>
        </authorList>
    </citation>
    <scope>NUCLEOTIDE SEQUENCE [LARGE SCALE GENOMIC DNA]</scope>
    <source>
        <strain evidence="2">LY-2023</strain>
        <tissue evidence="2">Leaf</tissue>
    </source>
</reference>
<dbReference type="EMBL" id="JAYKXN010000003">
    <property type="protein sequence ID" value="KAK7300583.1"/>
    <property type="molecule type" value="Genomic_DNA"/>
</dbReference>
<evidence type="ECO:0000313" key="3">
    <source>
        <dbReference type="Proteomes" id="UP001359559"/>
    </source>
</evidence>
<feature type="region of interest" description="Disordered" evidence="1">
    <location>
        <begin position="1"/>
        <end position="23"/>
    </location>
</feature>
<name>A0AAN9JMN9_CLITE</name>